<accession>A0A068RY25</accession>
<dbReference type="PANTHER" id="PTHR28014">
    <property type="entry name" value="NEGATIVE REGULATOR OF RAS-CAMP PATHWAY"/>
    <property type="match status" value="1"/>
</dbReference>
<feature type="compositionally biased region" description="Low complexity" evidence="1">
    <location>
        <begin position="194"/>
        <end position="203"/>
    </location>
</feature>
<comment type="caution">
    <text evidence="3">The sequence shown here is derived from an EMBL/GenBank/DDBJ whole genome shotgun (WGS) entry which is preliminary data.</text>
</comment>
<dbReference type="GO" id="GO:0005737">
    <property type="term" value="C:cytoplasm"/>
    <property type="evidence" value="ECO:0007669"/>
    <property type="project" value="TreeGrafter"/>
</dbReference>
<feature type="region of interest" description="Disordered" evidence="1">
    <location>
        <begin position="121"/>
        <end position="261"/>
    </location>
</feature>
<keyword evidence="4" id="KW-1185">Reference proteome</keyword>
<evidence type="ECO:0000259" key="2">
    <source>
        <dbReference type="Pfam" id="PF08550"/>
    </source>
</evidence>
<feature type="compositionally biased region" description="Acidic residues" evidence="1">
    <location>
        <begin position="218"/>
        <end position="244"/>
    </location>
</feature>
<dbReference type="VEuPathDB" id="FungiDB:LCOR_05870.1"/>
<organism evidence="3 4">
    <name type="scientific">Lichtheimia corymbifera JMRC:FSU:9682</name>
    <dbReference type="NCBI Taxonomy" id="1263082"/>
    <lineage>
        <taxon>Eukaryota</taxon>
        <taxon>Fungi</taxon>
        <taxon>Fungi incertae sedis</taxon>
        <taxon>Mucoromycota</taxon>
        <taxon>Mucoromycotina</taxon>
        <taxon>Mucoromycetes</taxon>
        <taxon>Mucorales</taxon>
        <taxon>Lichtheimiaceae</taxon>
        <taxon>Lichtheimia</taxon>
    </lineage>
</organism>
<dbReference type="EMBL" id="CBTN010000024">
    <property type="protein sequence ID" value="CDH54645.1"/>
    <property type="molecule type" value="Genomic_DNA"/>
</dbReference>
<dbReference type="Pfam" id="PF08550">
    <property type="entry name" value="GATA_AreA"/>
    <property type="match status" value="1"/>
</dbReference>
<dbReference type="GO" id="GO:0000122">
    <property type="term" value="P:negative regulation of transcription by RNA polymerase II"/>
    <property type="evidence" value="ECO:0007669"/>
    <property type="project" value="TreeGrafter"/>
</dbReference>
<feature type="compositionally biased region" description="Polar residues" evidence="1">
    <location>
        <begin position="160"/>
        <end position="175"/>
    </location>
</feature>
<reference evidence="3" key="1">
    <citation type="submission" date="2013-08" db="EMBL/GenBank/DDBJ databases">
        <title>Gene expansion shapes genome architecture in the human pathogen Lichtheimia corymbifera: an evolutionary genomics analysis in the ancient terrestrial Mucorales (Mucoromycotina).</title>
        <authorList>
            <person name="Schwartze V.U."/>
            <person name="Winter S."/>
            <person name="Shelest E."/>
            <person name="Marcet-Houben M."/>
            <person name="Horn F."/>
            <person name="Wehner S."/>
            <person name="Hoffmann K."/>
            <person name="Riege K."/>
            <person name="Sammeth M."/>
            <person name="Nowrousian M."/>
            <person name="Valiante V."/>
            <person name="Linde J."/>
            <person name="Jacobsen I.D."/>
            <person name="Marz M."/>
            <person name="Brakhage A.A."/>
            <person name="Gabaldon T."/>
            <person name="Bocker S."/>
            <person name="Voigt K."/>
        </authorList>
    </citation>
    <scope>NUCLEOTIDE SEQUENCE [LARGE SCALE GENOMIC DNA]</scope>
    <source>
        <strain evidence="3">FSU 9682</strain>
    </source>
</reference>
<dbReference type="GO" id="GO:0031930">
    <property type="term" value="P:mitochondria-nucleus signaling pathway"/>
    <property type="evidence" value="ECO:0007669"/>
    <property type="project" value="TreeGrafter"/>
</dbReference>
<evidence type="ECO:0000313" key="4">
    <source>
        <dbReference type="Proteomes" id="UP000027586"/>
    </source>
</evidence>
<name>A0A068RY25_9FUNG</name>
<feature type="compositionally biased region" description="Low complexity" evidence="1">
    <location>
        <begin position="143"/>
        <end position="156"/>
    </location>
</feature>
<dbReference type="OrthoDB" id="515401at2759"/>
<evidence type="ECO:0000313" key="3">
    <source>
        <dbReference type="EMBL" id="CDH54645.1"/>
    </source>
</evidence>
<feature type="domain" description="Nitrogen regulatory protein areA GATA-like" evidence="2">
    <location>
        <begin position="20"/>
        <end position="46"/>
    </location>
</feature>
<dbReference type="GO" id="GO:0006808">
    <property type="term" value="P:regulation of nitrogen utilization"/>
    <property type="evidence" value="ECO:0007669"/>
    <property type="project" value="TreeGrafter"/>
</dbReference>
<sequence>MLSLSTHHIHNVDIDDLKTMWAVFTKCKAHLENGRRLENMSWRLWYHEKKSNSSSSTTSSAAYFSCMSAVASSFDSSTSTSSIPAYSSSPAAASAASTINTASIHNTNTCVKRFISSMEHQEDWSRHSHQQHNTPKAEALDSNNNNNATNGTTEAAVSATDASITKQTSNNGTLQRSHDRQAQQSTLQHHHHQQQQQSAIISHRSTFKPRVSIIQIDPGDDDDDDADGHESLENVDNDSNDDDNFFNKSKPIQRSSASRPSLLTAMLRNDARATTVTTEGSAAPPKNARSARDHFLCKELSESLRRNVLWEQIQQRALYPNQLYRHHPAVGIRSRKQQEQRGGHDRNNLQHAEWLESFHGW</sequence>
<evidence type="ECO:0000256" key="1">
    <source>
        <dbReference type="SAM" id="MobiDB-lite"/>
    </source>
</evidence>
<dbReference type="STRING" id="1263082.A0A068RY25"/>
<dbReference type="AlphaFoldDB" id="A0A068RY25"/>
<protein>
    <recommendedName>
        <fullName evidence="2">Nitrogen regulatory protein areA GATA-like domain-containing protein</fullName>
    </recommendedName>
</protein>
<feature type="compositionally biased region" description="Polar residues" evidence="1">
    <location>
        <begin position="252"/>
        <end position="261"/>
    </location>
</feature>
<proteinExistence type="predicted"/>
<dbReference type="Proteomes" id="UP000027586">
    <property type="component" value="Unassembled WGS sequence"/>
</dbReference>
<dbReference type="InterPro" id="IPR013860">
    <property type="entry name" value="AreA_GATA"/>
</dbReference>
<gene>
    <name evidence="3" type="ORF">LCOR_05870.1</name>
</gene>
<dbReference type="PANTHER" id="PTHR28014:SF1">
    <property type="entry name" value="NEGATIVE REGULATOR OF RAS-CAMP PATHWAY"/>
    <property type="match status" value="1"/>
</dbReference>
<dbReference type="InterPro" id="IPR053043">
    <property type="entry name" value="Ras-cAMP_regulatory"/>
</dbReference>